<dbReference type="Pfam" id="PF08843">
    <property type="entry name" value="AbiEii"/>
    <property type="match status" value="1"/>
</dbReference>
<evidence type="ECO:0000313" key="1">
    <source>
        <dbReference type="EMBL" id="APO70072.1"/>
    </source>
</evidence>
<proteinExistence type="predicted"/>
<dbReference type="Proteomes" id="UP000184749">
    <property type="component" value="Plasmid pRgalIE4872c"/>
</dbReference>
<reference evidence="1 2" key="1">
    <citation type="submission" date="2016-09" db="EMBL/GenBank/DDBJ databases">
        <title>The complete genome sequences of Rhizobium gallicum, symbiovars gallicum and phaseoli, symbionts associated to common bean (Phaseolus vulgaris).</title>
        <authorList>
            <person name="Bustos P."/>
            <person name="Santamaria R.I."/>
            <person name="Perez-Carrascal O.M."/>
            <person name="Juarez S."/>
            <person name="Lozano L."/>
            <person name="Martinez-Flores I."/>
            <person name="Martinez-Romero E."/>
            <person name="Cevallos M."/>
            <person name="Romero D."/>
            <person name="Davila G."/>
            <person name="Gonzalez V."/>
        </authorList>
    </citation>
    <scope>NUCLEOTIDE SEQUENCE [LARGE SCALE GENOMIC DNA]</scope>
    <source>
        <strain evidence="1 2">IE4872</strain>
        <plasmid evidence="2">prgalie4872c</plasmid>
    </source>
</reference>
<dbReference type="AlphaFoldDB" id="A0A1L5NQC0"/>
<dbReference type="RefSeq" id="WP_074070669.1">
    <property type="nucleotide sequence ID" value="NZ_CP017104.1"/>
</dbReference>
<gene>
    <name evidence="1" type="ORF">IE4872_PC00039</name>
</gene>
<evidence type="ECO:0000313" key="2">
    <source>
        <dbReference type="Proteomes" id="UP000184749"/>
    </source>
</evidence>
<protein>
    <submittedName>
        <fullName evidence="1">Uncharacterized protein</fullName>
    </submittedName>
</protein>
<organism evidence="1 2">
    <name type="scientific">Rhizobium gallicum</name>
    <dbReference type="NCBI Taxonomy" id="56730"/>
    <lineage>
        <taxon>Bacteria</taxon>
        <taxon>Pseudomonadati</taxon>
        <taxon>Pseudomonadota</taxon>
        <taxon>Alphaproteobacteria</taxon>
        <taxon>Hyphomicrobiales</taxon>
        <taxon>Rhizobiaceae</taxon>
        <taxon>Rhizobium/Agrobacterium group</taxon>
        <taxon>Rhizobium</taxon>
    </lineage>
</organism>
<dbReference type="InterPro" id="IPR014942">
    <property type="entry name" value="AbiEii"/>
</dbReference>
<geneLocation type="plasmid" evidence="2">
    <name>prgalie4872c</name>
</geneLocation>
<accession>A0A1L5NQC0</accession>
<sequence length="267" mass="29656">MLFRLSQSGARNRYVLKGAMLFVTWPEHVFRPTGDLDLLGHGDPDPDAIIETFQQICAVQADDGLHFDLASIKVEPVREADKYQGARVMLEGELAKAIIRVQVDIGFGDHVYPAPKLANFPSILPDLPEATILMYPPETVVAEKFEAMIRFGLANGRIKDFYDIWLTTQIFQFQLTTVIDAVAGTLARRETAIPTTMPEGLSEGYAAIAEERGLWRGFLERNPPAIGPPSFPELQLQLGRFFGPVVAGLNNSGAGDSRWDPDMKVWR</sequence>
<dbReference type="EMBL" id="CP017104">
    <property type="protein sequence ID" value="APO70072.1"/>
    <property type="molecule type" value="Genomic_DNA"/>
</dbReference>
<keyword evidence="1" id="KW-0614">Plasmid</keyword>
<name>A0A1L5NQC0_9HYPH</name>